<evidence type="ECO:0000256" key="6">
    <source>
        <dbReference type="SAM" id="MobiDB-lite"/>
    </source>
</evidence>
<evidence type="ECO:0000256" key="1">
    <source>
        <dbReference type="ARBA" id="ARBA00009179"/>
    </source>
</evidence>
<dbReference type="InterPro" id="IPR006311">
    <property type="entry name" value="TAT_signal"/>
</dbReference>
<dbReference type="InterPro" id="IPR004447">
    <property type="entry name" value="Peptidase_S41A"/>
</dbReference>
<proteinExistence type="inferred from homology"/>
<dbReference type="PROSITE" id="PS51318">
    <property type="entry name" value="TAT"/>
    <property type="match status" value="1"/>
</dbReference>
<dbReference type="FunFam" id="2.30.42.10:FF:000063">
    <property type="entry name" value="Peptidase, S41 family"/>
    <property type="match status" value="1"/>
</dbReference>
<dbReference type="Proteomes" id="UP000199473">
    <property type="component" value="Unassembled WGS sequence"/>
</dbReference>
<evidence type="ECO:0000313" key="9">
    <source>
        <dbReference type="EMBL" id="SFK20940.1"/>
    </source>
</evidence>
<dbReference type="Pfam" id="PF22694">
    <property type="entry name" value="CtpB_N-like"/>
    <property type="match status" value="1"/>
</dbReference>
<evidence type="ECO:0000256" key="2">
    <source>
        <dbReference type="ARBA" id="ARBA00022670"/>
    </source>
</evidence>
<dbReference type="Pfam" id="PF17820">
    <property type="entry name" value="PDZ_6"/>
    <property type="match status" value="1"/>
</dbReference>
<dbReference type="SMART" id="SM00228">
    <property type="entry name" value="PDZ"/>
    <property type="match status" value="1"/>
</dbReference>
<dbReference type="InterPro" id="IPR001478">
    <property type="entry name" value="PDZ"/>
</dbReference>
<dbReference type="Gene3D" id="3.90.226.10">
    <property type="entry name" value="2-enoyl-CoA Hydratase, Chain A, domain 1"/>
    <property type="match status" value="1"/>
</dbReference>
<sequence length="505" mass="54313">MSDVSGQQDDRRTPKVARIPNLGASPAGPSVMAAPPASRRRRLGTFGAVTAAFLAGAVIGPVIALPTIQAWAQDGGRAETYRLLNLFGDVFERIRAEYVEPVTDRDVIENAINGMLQGLDPHSSYMNPRSFRDMQVQTRGEFGGLGIEVTQEGGYVKVISPIDDTPAARAGVKPGDLITHLNGQSTQGLTLQEAVEQMRGERGTAIRLTIRREGESRPVELSLTRDVIRPQVARFRMEGNDIAYVRLSSFNEQTEGALRRAMTSMRNQAGTNLKGVILDLRNNPGGLLDQAVQVADDFLDQGEIVSTRARRAEDAQRWNARPGDIAQGLPMVVLVNAGSASASEIVAGALQDHRRAIVMGVKSFGKGSVQTVMPIPGQGAIRLTTARYYTPSGRSIQATGIEPDIEVLAARVDPNAPARDREADLRRALRNDGERAAAAPQPAPPPLPPLNLPAGVLDRVVRAPAEGAPAFDPTKPETDHQLQQAAQLLRAIAAAPAQPQRRVQR</sequence>
<keyword evidence="4 5" id="KW-0720">Serine protease</keyword>
<dbReference type="Gene3D" id="2.30.42.10">
    <property type="match status" value="1"/>
</dbReference>
<dbReference type="GO" id="GO:0004175">
    <property type="term" value="F:endopeptidase activity"/>
    <property type="evidence" value="ECO:0007669"/>
    <property type="project" value="TreeGrafter"/>
</dbReference>
<feature type="domain" description="PDZ" evidence="8">
    <location>
        <begin position="131"/>
        <end position="213"/>
    </location>
</feature>
<dbReference type="PROSITE" id="PS50106">
    <property type="entry name" value="PDZ"/>
    <property type="match status" value="1"/>
</dbReference>
<dbReference type="NCBIfam" id="TIGR00225">
    <property type="entry name" value="prc"/>
    <property type="match status" value="1"/>
</dbReference>
<dbReference type="PANTHER" id="PTHR32060">
    <property type="entry name" value="TAIL-SPECIFIC PROTEASE"/>
    <property type="match status" value="1"/>
</dbReference>
<dbReference type="InterPro" id="IPR029045">
    <property type="entry name" value="ClpP/crotonase-like_dom_sf"/>
</dbReference>
<accession>A0A1I3XN23</accession>
<dbReference type="InterPro" id="IPR041489">
    <property type="entry name" value="PDZ_6"/>
</dbReference>
<evidence type="ECO:0000256" key="4">
    <source>
        <dbReference type="ARBA" id="ARBA00022825"/>
    </source>
</evidence>
<dbReference type="CDD" id="cd07560">
    <property type="entry name" value="Peptidase_S41_CPP"/>
    <property type="match status" value="1"/>
</dbReference>
<dbReference type="FunFam" id="3.90.226.10:FF:000029">
    <property type="entry name" value="Peptidase, S41 family"/>
    <property type="match status" value="1"/>
</dbReference>
<keyword evidence="2 5" id="KW-0645">Protease</keyword>
<dbReference type="SUPFAM" id="SSF50156">
    <property type="entry name" value="PDZ domain-like"/>
    <property type="match status" value="1"/>
</dbReference>
<dbReference type="CDD" id="cd06782">
    <property type="entry name" value="cpPDZ_CPP-like"/>
    <property type="match status" value="1"/>
</dbReference>
<dbReference type="SUPFAM" id="SSF52096">
    <property type="entry name" value="ClpP/crotonase"/>
    <property type="match status" value="1"/>
</dbReference>
<keyword evidence="7" id="KW-1133">Transmembrane helix</keyword>
<dbReference type="GO" id="GO:0008236">
    <property type="term" value="F:serine-type peptidase activity"/>
    <property type="evidence" value="ECO:0007669"/>
    <property type="project" value="UniProtKB-KW"/>
</dbReference>
<dbReference type="SMART" id="SM00245">
    <property type="entry name" value="TSPc"/>
    <property type="match status" value="1"/>
</dbReference>
<protein>
    <submittedName>
        <fullName evidence="9">Carboxyl-terminal processing protease</fullName>
    </submittedName>
</protein>
<organism evidence="9 10">
    <name type="scientific">Falsiroseomonas stagni DSM 19981</name>
    <dbReference type="NCBI Taxonomy" id="1123062"/>
    <lineage>
        <taxon>Bacteria</taxon>
        <taxon>Pseudomonadati</taxon>
        <taxon>Pseudomonadota</taxon>
        <taxon>Alphaproteobacteria</taxon>
        <taxon>Acetobacterales</taxon>
        <taxon>Roseomonadaceae</taxon>
        <taxon>Falsiroseomonas</taxon>
    </lineage>
</organism>
<gene>
    <name evidence="9" type="ORF">SAMN02745775_101484</name>
</gene>
<dbReference type="AlphaFoldDB" id="A0A1I3XN23"/>
<dbReference type="InterPro" id="IPR055210">
    <property type="entry name" value="CtpA/B_N"/>
</dbReference>
<feature type="transmembrane region" description="Helical" evidence="7">
    <location>
        <begin position="43"/>
        <end position="64"/>
    </location>
</feature>
<evidence type="ECO:0000259" key="8">
    <source>
        <dbReference type="PROSITE" id="PS50106"/>
    </source>
</evidence>
<evidence type="ECO:0000313" key="10">
    <source>
        <dbReference type="Proteomes" id="UP000199473"/>
    </source>
</evidence>
<dbReference type="STRING" id="1123062.SAMN02745775_101484"/>
<evidence type="ECO:0000256" key="3">
    <source>
        <dbReference type="ARBA" id="ARBA00022801"/>
    </source>
</evidence>
<keyword evidence="7" id="KW-0812">Transmembrane</keyword>
<feature type="region of interest" description="Disordered" evidence="6">
    <location>
        <begin position="1"/>
        <end position="35"/>
    </location>
</feature>
<dbReference type="GO" id="GO:0030288">
    <property type="term" value="C:outer membrane-bounded periplasmic space"/>
    <property type="evidence" value="ECO:0007669"/>
    <property type="project" value="TreeGrafter"/>
</dbReference>
<keyword evidence="7" id="KW-0472">Membrane</keyword>
<dbReference type="EMBL" id="FOSQ01000001">
    <property type="protein sequence ID" value="SFK20940.1"/>
    <property type="molecule type" value="Genomic_DNA"/>
</dbReference>
<evidence type="ECO:0000256" key="5">
    <source>
        <dbReference type="RuleBase" id="RU004404"/>
    </source>
</evidence>
<dbReference type="Pfam" id="PF03572">
    <property type="entry name" value="Peptidase_S41"/>
    <property type="match status" value="1"/>
</dbReference>
<dbReference type="GO" id="GO:0007165">
    <property type="term" value="P:signal transduction"/>
    <property type="evidence" value="ECO:0007669"/>
    <property type="project" value="TreeGrafter"/>
</dbReference>
<keyword evidence="10" id="KW-1185">Reference proteome</keyword>
<keyword evidence="3 5" id="KW-0378">Hydrolase</keyword>
<dbReference type="Gene3D" id="3.30.750.44">
    <property type="match status" value="1"/>
</dbReference>
<reference evidence="9 10" key="1">
    <citation type="submission" date="2016-10" db="EMBL/GenBank/DDBJ databases">
        <authorList>
            <person name="de Groot N.N."/>
        </authorList>
    </citation>
    <scope>NUCLEOTIDE SEQUENCE [LARGE SCALE GENOMIC DNA]</scope>
    <source>
        <strain evidence="9 10">DSM 19981</strain>
    </source>
</reference>
<name>A0A1I3XN23_9PROT</name>
<dbReference type="InterPro" id="IPR036034">
    <property type="entry name" value="PDZ_sf"/>
</dbReference>
<dbReference type="InterPro" id="IPR005151">
    <property type="entry name" value="Tail-specific_protease"/>
</dbReference>
<feature type="region of interest" description="Disordered" evidence="6">
    <location>
        <begin position="464"/>
        <end position="483"/>
    </location>
</feature>
<dbReference type="PANTHER" id="PTHR32060:SF30">
    <property type="entry name" value="CARBOXY-TERMINAL PROCESSING PROTEASE CTPA"/>
    <property type="match status" value="1"/>
</dbReference>
<dbReference type="GO" id="GO:0006508">
    <property type="term" value="P:proteolysis"/>
    <property type="evidence" value="ECO:0007669"/>
    <property type="project" value="UniProtKB-KW"/>
</dbReference>
<comment type="similarity">
    <text evidence="1 5">Belongs to the peptidase S41A family.</text>
</comment>
<evidence type="ECO:0000256" key="7">
    <source>
        <dbReference type="SAM" id="Phobius"/>
    </source>
</evidence>